<gene>
    <name evidence="1" type="ORF">ACFS1K_14480</name>
</gene>
<dbReference type="RefSeq" id="WP_251806187.1">
    <property type="nucleotide sequence ID" value="NZ_CP166679.1"/>
</dbReference>
<keyword evidence="2" id="KW-1185">Reference proteome</keyword>
<protein>
    <recommendedName>
        <fullName evidence="3">Viral A-type inclusion protein</fullName>
    </recommendedName>
</protein>
<dbReference type="Proteomes" id="UP001597532">
    <property type="component" value="Unassembled WGS sequence"/>
</dbReference>
<reference evidence="2" key="1">
    <citation type="journal article" date="2019" name="Int. J. Syst. Evol. Microbiol.">
        <title>The Global Catalogue of Microorganisms (GCM) 10K type strain sequencing project: providing services to taxonomists for standard genome sequencing and annotation.</title>
        <authorList>
            <consortium name="The Broad Institute Genomics Platform"/>
            <consortium name="The Broad Institute Genome Sequencing Center for Infectious Disease"/>
            <person name="Wu L."/>
            <person name="Ma J."/>
        </authorList>
    </citation>
    <scope>NUCLEOTIDE SEQUENCE [LARGE SCALE GENOMIC DNA]</scope>
    <source>
        <strain evidence="2">KCTC 52924</strain>
    </source>
</reference>
<accession>A0ABW5VH29</accession>
<sequence length="139" mass="16144">MKTSRLIIILIVLTILPFSCKENKQETSQMKEVLAIHDEVMPKMGTIGNLISELDEKINESNPDNRYSKARQNLKDSHKSMMDWMKHFGDRFDGDEIMKGKTLTEEKQMWLNEEEAKVKTLRDQINTSIKTAEDLLKSN</sequence>
<proteinExistence type="predicted"/>
<name>A0ABW5VH29_9FLAO</name>
<evidence type="ECO:0008006" key="3">
    <source>
        <dbReference type="Google" id="ProtNLM"/>
    </source>
</evidence>
<evidence type="ECO:0000313" key="2">
    <source>
        <dbReference type="Proteomes" id="UP001597532"/>
    </source>
</evidence>
<evidence type="ECO:0000313" key="1">
    <source>
        <dbReference type="EMBL" id="MFD2790978.1"/>
    </source>
</evidence>
<dbReference type="EMBL" id="JBHUOK010000032">
    <property type="protein sequence ID" value="MFD2790978.1"/>
    <property type="molecule type" value="Genomic_DNA"/>
</dbReference>
<comment type="caution">
    <text evidence="1">The sequence shown here is derived from an EMBL/GenBank/DDBJ whole genome shotgun (WGS) entry which is preliminary data.</text>
</comment>
<organism evidence="1 2">
    <name type="scientific">Arenibacter antarcticus</name>
    <dbReference type="NCBI Taxonomy" id="2040469"/>
    <lineage>
        <taxon>Bacteria</taxon>
        <taxon>Pseudomonadati</taxon>
        <taxon>Bacteroidota</taxon>
        <taxon>Flavobacteriia</taxon>
        <taxon>Flavobacteriales</taxon>
        <taxon>Flavobacteriaceae</taxon>
        <taxon>Arenibacter</taxon>
    </lineage>
</organism>